<organism evidence="1 2">
    <name type="scientific">Lindgomyces ingoldianus</name>
    <dbReference type="NCBI Taxonomy" id="673940"/>
    <lineage>
        <taxon>Eukaryota</taxon>
        <taxon>Fungi</taxon>
        <taxon>Dikarya</taxon>
        <taxon>Ascomycota</taxon>
        <taxon>Pezizomycotina</taxon>
        <taxon>Dothideomycetes</taxon>
        <taxon>Pleosporomycetidae</taxon>
        <taxon>Pleosporales</taxon>
        <taxon>Lindgomycetaceae</taxon>
        <taxon>Lindgomyces</taxon>
    </lineage>
</organism>
<gene>
    <name evidence="1" type="ORF">BDR25DRAFT_363525</name>
</gene>
<feature type="non-terminal residue" evidence="1">
    <location>
        <position position="1"/>
    </location>
</feature>
<dbReference type="Proteomes" id="UP000799755">
    <property type="component" value="Unassembled WGS sequence"/>
</dbReference>
<accession>A0ACB6Q8D8</accession>
<keyword evidence="2" id="KW-1185">Reference proteome</keyword>
<comment type="caution">
    <text evidence="1">The sequence shown here is derived from an EMBL/GenBank/DDBJ whole genome shotgun (WGS) entry which is preliminary data.</text>
</comment>
<proteinExistence type="predicted"/>
<name>A0ACB6Q8D8_9PLEO</name>
<dbReference type="EMBL" id="MU003562">
    <property type="protein sequence ID" value="KAF2462790.1"/>
    <property type="molecule type" value="Genomic_DNA"/>
</dbReference>
<protein>
    <submittedName>
        <fullName evidence="1">Uncharacterized protein</fullName>
    </submittedName>
</protein>
<sequence length="625" mass="69733">LLSRTVYSQPRALSSSSDLTIHSFNPLCLDLTTFSCKTICRTCLTRYHTHSAQSSIELPRPYNTLVQSTLFRSQYPVDSLPYDPFSAHARQSLIWVAVLGILIACGCDATPNSCKRETKTVCGSHAWLSRMVLTIVACFLTMVSLPHISVLPQASQKPMGLRTEYGFINMIYNYSRNFIVSAVKFATLWKQEIVTTCGSSGRDSRSVDQRWAGFFTSPRLALKGVDTPVVVDSMLEQLLVLGVHDTNELSGDFLAETSAPGNELAYPAQRHTSQARSWTIPALKPQLRGGYPSLPVSMSNLSSWIVTKELSLKIVPTCQTKDGIRRIKLSYKKKWKVHCNGPYEVCTGLCELLWLLRGARKWLLLSDVRVFLSTSNIVTPCRPRTTLSLCPITATGGGTIRPARLANGENLAPPCRADTGAIKYSIIVLCIRPHATLEHPWYQNTAPIIPVADNTIFPDTHSKTCRLPSGTQSNDIVDLAKTDTHFLQGPVVVFLVLFATYLSERISFSVNIRFFPCAKVSPFILSPTFSCASLPCLHHLPQWHPFDPLPTSLSFPKPAIPRKVIRHSRFIMNLLEADYCRSMADDMWKEPHHTNRNPNLRIPSWGAKDLSDGEQQPQNDEFNNA</sequence>
<evidence type="ECO:0000313" key="2">
    <source>
        <dbReference type="Proteomes" id="UP000799755"/>
    </source>
</evidence>
<reference evidence="1" key="1">
    <citation type="journal article" date="2020" name="Stud. Mycol.">
        <title>101 Dothideomycetes genomes: a test case for predicting lifestyles and emergence of pathogens.</title>
        <authorList>
            <person name="Haridas S."/>
            <person name="Albert R."/>
            <person name="Binder M."/>
            <person name="Bloem J."/>
            <person name="Labutti K."/>
            <person name="Salamov A."/>
            <person name="Andreopoulos B."/>
            <person name="Baker S."/>
            <person name="Barry K."/>
            <person name="Bills G."/>
            <person name="Bluhm B."/>
            <person name="Cannon C."/>
            <person name="Castanera R."/>
            <person name="Culley D."/>
            <person name="Daum C."/>
            <person name="Ezra D."/>
            <person name="Gonzalez J."/>
            <person name="Henrissat B."/>
            <person name="Kuo A."/>
            <person name="Liang C."/>
            <person name="Lipzen A."/>
            <person name="Lutzoni F."/>
            <person name="Magnuson J."/>
            <person name="Mondo S."/>
            <person name="Nolan M."/>
            <person name="Ohm R."/>
            <person name="Pangilinan J."/>
            <person name="Park H.-J."/>
            <person name="Ramirez L."/>
            <person name="Alfaro M."/>
            <person name="Sun H."/>
            <person name="Tritt A."/>
            <person name="Yoshinaga Y."/>
            <person name="Zwiers L.-H."/>
            <person name="Turgeon B."/>
            <person name="Goodwin S."/>
            <person name="Spatafora J."/>
            <person name="Crous P."/>
            <person name="Grigoriev I."/>
        </authorList>
    </citation>
    <scope>NUCLEOTIDE SEQUENCE</scope>
    <source>
        <strain evidence="1">ATCC 200398</strain>
    </source>
</reference>
<evidence type="ECO:0000313" key="1">
    <source>
        <dbReference type="EMBL" id="KAF2462790.1"/>
    </source>
</evidence>